<reference evidence="2" key="1">
    <citation type="submission" date="2016-10" db="EMBL/GenBank/DDBJ databases">
        <authorList>
            <person name="Varghese N."/>
            <person name="Submissions S."/>
        </authorList>
    </citation>
    <scope>NUCLEOTIDE SEQUENCE [LARGE SCALE GENOMIC DNA]</scope>
    <source>
        <strain evidence="2">DSM 9751</strain>
    </source>
</reference>
<accession>A0A1H5A2Z3</accession>
<evidence type="ECO:0000313" key="1">
    <source>
        <dbReference type="EMBL" id="SED36268.1"/>
    </source>
</evidence>
<proteinExistence type="predicted"/>
<name>A0A1H5A2Z3_9PSED</name>
<gene>
    <name evidence="1" type="ORF">SAMN05216178_6944</name>
</gene>
<protein>
    <submittedName>
        <fullName evidence="1">Uncharacterized protein</fullName>
    </submittedName>
</protein>
<dbReference type="RefSeq" id="WP_092320903.1">
    <property type="nucleotide sequence ID" value="NZ_FNTJ01000003.1"/>
</dbReference>
<organism evidence="1 2">
    <name type="scientific">Pseudomonas saponiphila</name>
    <dbReference type="NCBI Taxonomy" id="556534"/>
    <lineage>
        <taxon>Bacteria</taxon>
        <taxon>Pseudomonadati</taxon>
        <taxon>Pseudomonadota</taxon>
        <taxon>Gammaproteobacteria</taxon>
        <taxon>Pseudomonadales</taxon>
        <taxon>Pseudomonadaceae</taxon>
        <taxon>Pseudomonas</taxon>
    </lineage>
</organism>
<keyword evidence="2" id="KW-1185">Reference proteome</keyword>
<sequence length="126" mass="13959">MNSHADVRCHFTKAAEGIVYLNPEQELPSFDDVRAVIIEMLDINKDSPAGCAGVRQLLAYPDFPAFFAHVRSYFHYDAEDTGHQVECDEPLFEVMFNAMRAELGPAARTAADLTAEVRSSNDLGAH</sequence>
<dbReference type="AlphaFoldDB" id="A0A1H5A2Z3"/>
<dbReference type="EMBL" id="FNTJ01000003">
    <property type="protein sequence ID" value="SED36268.1"/>
    <property type="molecule type" value="Genomic_DNA"/>
</dbReference>
<evidence type="ECO:0000313" key="2">
    <source>
        <dbReference type="Proteomes" id="UP000198982"/>
    </source>
</evidence>
<dbReference type="Proteomes" id="UP000198982">
    <property type="component" value="Unassembled WGS sequence"/>
</dbReference>